<accession>A0A2P6V8H4</accession>
<reference evidence="3 4" key="1">
    <citation type="journal article" date="2018" name="Plant J.">
        <title>Genome sequences of Chlorella sorokiniana UTEX 1602 and Micractinium conductrix SAG 241.80: implications to maltose excretion by a green alga.</title>
        <authorList>
            <person name="Arriola M.B."/>
            <person name="Velmurugan N."/>
            <person name="Zhang Y."/>
            <person name="Plunkett M.H."/>
            <person name="Hondzo H."/>
            <person name="Barney B.M."/>
        </authorList>
    </citation>
    <scope>NUCLEOTIDE SEQUENCE [LARGE SCALE GENOMIC DNA]</scope>
    <source>
        <strain evidence="3 4">SAG 241.80</strain>
    </source>
</reference>
<dbReference type="Proteomes" id="UP000239649">
    <property type="component" value="Unassembled WGS sequence"/>
</dbReference>
<evidence type="ECO:0000256" key="2">
    <source>
        <dbReference type="SAM" id="SignalP"/>
    </source>
</evidence>
<keyword evidence="4" id="KW-1185">Reference proteome</keyword>
<feature type="signal peptide" evidence="2">
    <location>
        <begin position="1"/>
        <end position="20"/>
    </location>
</feature>
<protein>
    <submittedName>
        <fullName evidence="3">Uncharacterized protein</fullName>
    </submittedName>
</protein>
<dbReference type="AlphaFoldDB" id="A0A2P6V8H4"/>
<feature type="chain" id="PRO_5015176776" evidence="2">
    <location>
        <begin position="21"/>
        <end position="312"/>
    </location>
</feature>
<comment type="caution">
    <text evidence="3">The sequence shown here is derived from an EMBL/GenBank/DDBJ whole genome shotgun (WGS) entry which is preliminary data.</text>
</comment>
<name>A0A2P6V8H4_9CHLO</name>
<sequence>MRAILVALAAAACLLAGAAAQSGCDCSGDGWSGGAYTGRIGCAAHLAATGDTAPFCMVLDPFACPAATPSAAFPGSAWIDCQPGGSTATAQASATAQAAGGGRKFGKHGQHGGGAAQATASSLAAAHAGGGGAATASAQSSAQASGGSASASALSSAQASASSGNGGSTAAALSAAQASTAPGGGATASALSAAEAITIGCELAQAVSTAHASASGELAPQHWSGAPSGSLQLSATAAAQAQALAFSPACYAPHAFGCALAESIAKAESHTSLTATAHHNTVPIGVTAEASAVAQAQAVLDSGRSLWCGVAS</sequence>
<dbReference type="EMBL" id="LHPF02000020">
    <property type="protein sequence ID" value="PSC70390.1"/>
    <property type="molecule type" value="Genomic_DNA"/>
</dbReference>
<gene>
    <name evidence="3" type="ORF">C2E20_6148</name>
</gene>
<evidence type="ECO:0000313" key="4">
    <source>
        <dbReference type="Proteomes" id="UP000239649"/>
    </source>
</evidence>
<dbReference type="OrthoDB" id="545839at2759"/>
<keyword evidence="2" id="KW-0732">Signal</keyword>
<feature type="region of interest" description="Disordered" evidence="1">
    <location>
        <begin position="99"/>
        <end position="118"/>
    </location>
</feature>
<evidence type="ECO:0000256" key="1">
    <source>
        <dbReference type="SAM" id="MobiDB-lite"/>
    </source>
</evidence>
<evidence type="ECO:0000313" key="3">
    <source>
        <dbReference type="EMBL" id="PSC70390.1"/>
    </source>
</evidence>
<proteinExistence type="predicted"/>
<organism evidence="3 4">
    <name type="scientific">Micractinium conductrix</name>
    <dbReference type="NCBI Taxonomy" id="554055"/>
    <lineage>
        <taxon>Eukaryota</taxon>
        <taxon>Viridiplantae</taxon>
        <taxon>Chlorophyta</taxon>
        <taxon>core chlorophytes</taxon>
        <taxon>Trebouxiophyceae</taxon>
        <taxon>Chlorellales</taxon>
        <taxon>Chlorellaceae</taxon>
        <taxon>Chlorella clade</taxon>
        <taxon>Micractinium</taxon>
    </lineage>
</organism>